<sequence>MDIDEAPATARDLALNVLETVNDARDMHGLRHDDYKEYRQFCSTKIARLRKSAGLTQAAPKKGFLPIPLTSEHIKTTKELEILLFDVERCWSHCMELKPDSDDSRVQIHLLHRLKRAVQAAERLLAVTQECCNERSKLEGQAYMTLMQASLALEQEKWENAWNSYAISRTLYLHLAKSGDMKQATMAQAAADNMDGSIRFCAYRLQVPDAQKSSIDDLVASRDGVPGVDLKALLRKSEAAVPSSNRETTGSLAIKWQGKKLSVKNQALYAQLLAIADESCQFAKYKPQPGAKLPPLVTKAEKYLAKANQAVDLAAKDVEEDRRVTERAISSKSAENAANVAAVHAYAQFKRMQGITYKAALGVDHVKAKRAGVVGTKRKAVRPGEVLNFIDASRTAINTVQALPVIQADPALLQYLNSQDALLAAHRTFFLACELASSERDQCMVLFDRAHEHVSHARVQADAALREQWIAEDESLAARELRDLASDFLQEVRLAKLREQARWALDKTGPDAEAEDKLPLVARLDTFVASFDPANPNLVAIPPKLIPVAPKPVFYDIANNGIVFPTRNVERRIAGQPRKPRAEAESGPAKAGLLGNVFGGLWRK</sequence>
<keyword evidence="7" id="KW-0539">Nucleus</keyword>
<comment type="caution">
    <text evidence="11">The sequence shown here is derived from an EMBL/GenBank/DDBJ whole genome shotgun (WGS) entry which is preliminary data.</text>
</comment>
<evidence type="ECO:0000256" key="5">
    <source>
        <dbReference type="ARBA" id="ARBA00022884"/>
    </source>
</evidence>
<dbReference type="GO" id="GO:0005730">
    <property type="term" value="C:nucleolus"/>
    <property type="evidence" value="ECO:0007669"/>
    <property type="project" value="UniProtKB-SubCell"/>
</dbReference>
<dbReference type="PANTHER" id="PTHR12860">
    <property type="entry name" value="SIGNAL RECOGNITION PARTICLE 68 KDA PROTEIN"/>
    <property type="match status" value="1"/>
</dbReference>
<evidence type="ECO:0000256" key="4">
    <source>
        <dbReference type="ARBA" id="ARBA00022490"/>
    </source>
</evidence>
<dbReference type="InterPro" id="IPR034652">
    <property type="entry name" value="SRP68-RBD"/>
</dbReference>
<keyword evidence="5 10" id="KW-0694">RNA-binding</keyword>
<keyword evidence="8 10" id="KW-0687">Ribonucleoprotein</keyword>
<evidence type="ECO:0000256" key="10">
    <source>
        <dbReference type="PIRNR" id="PIRNR038995"/>
    </source>
</evidence>
<evidence type="ECO:0000256" key="8">
    <source>
        <dbReference type="ARBA" id="ARBA00023274"/>
    </source>
</evidence>
<comment type="similarity">
    <text evidence="3 10">Belongs to the SRP68 family.</text>
</comment>
<evidence type="ECO:0000256" key="3">
    <source>
        <dbReference type="ARBA" id="ARBA00009352"/>
    </source>
</evidence>
<reference evidence="11" key="1">
    <citation type="submission" date="2020-05" db="EMBL/GenBank/DDBJ databases">
        <title>Phylogenomic resolution of chytrid fungi.</title>
        <authorList>
            <person name="Stajich J.E."/>
            <person name="Amses K."/>
            <person name="Simmons R."/>
            <person name="Seto K."/>
            <person name="Myers J."/>
            <person name="Bonds A."/>
            <person name="Quandt C.A."/>
            <person name="Barry K."/>
            <person name="Liu P."/>
            <person name="Grigoriev I."/>
            <person name="Longcore J.E."/>
            <person name="James T.Y."/>
        </authorList>
    </citation>
    <scope>NUCLEOTIDE SEQUENCE</scope>
    <source>
        <strain evidence="11">JEL0379</strain>
    </source>
</reference>
<evidence type="ECO:0000256" key="6">
    <source>
        <dbReference type="ARBA" id="ARBA00023135"/>
    </source>
</evidence>
<dbReference type="AlphaFoldDB" id="A0AAD5THS5"/>
<dbReference type="Gene3D" id="1.10.3450.40">
    <property type="entry name" value="Signal recognition particle, SRP68 subunit, RNA-binding domain"/>
    <property type="match status" value="1"/>
</dbReference>
<comment type="function">
    <text evidence="10">Component of the signal recognition particle (SRP) complex, a ribonucleoprotein complex that mediates the cotranslational targeting of secretory and membrane proteins to the endoplasmic reticulum (ER). The SRP complex interacts with the signal sequence in nascent secretory and membrane proteins and directs them to the membrane of the ER.</text>
</comment>
<dbReference type="GO" id="GO:0030942">
    <property type="term" value="F:endoplasmic reticulum signal peptide binding"/>
    <property type="evidence" value="ECO:0007669"/>
    <property type="project" value="InterPro"/>
</dbReference>
<evidence type="ECO:0000313" key="12">
    <source>
        <dbReference type="Proteomes" id="UP001212152"/>
    </source>
</evidence>
<keyword evidence="6 10" id="KW-0733">Signal recognition particle</keyword>
<evidence type="ECO:0000256" key="2">
    <source>
        <dbReference type="ARBA" id="ARBA00004604"/>
    </source>
</evidence>
<evidence type="ECO:0000256" key="9">
    <source>
        <dbReference type="ARBA" id="ARBA00029498"/>
    </source>
</evidence>
<dbReference type="GO" id="GO:0006614">
    <property type="term" value="P:SRP-dependent cotranslational protein targeting to membrane"/>
    <property type="evidence" value="ECO:0007669"/>
    <property type="project" value="InterPro"/>
</dbReference>
<keyword evidence="12" id="KW-1185">Reference proteome</keyword>
<dbReference type="Pfam" id="PF16969">
    <property type="entry name" value="SRP68"/>
    <property type="match status" value="1"/>
</dbReference>
<dbReference type="InterPro" id="IPR038253">
    <property type="entry name" value="SRP68_N_sf"/>
</dbReference>
<organism evidence="11 12">
    <name type="scientific">Geranomyces variabilis</name>
    <dbReference type="NCBI Taxonomy" id="109894"/>
    <lineage>
        <taxon>Eukaryota</taxon>
        <taxon>Fungi</taxon>
        <taxon>Fungi incertae sedis</taxon>
        <taxon>Chytridiomycota</taxon>
        <taxon>Chytridiomycota incertae sedis</taxon>
        <taxon>Chytridiomycetes</taxon>
        <taxon>Spizellomycetales</taxon>
        <taxon>Powellomycetaceae</taxon>
        <taxon>Geranomyces</taxon>
    </lineage>
</organism>
<dbReference type="CDD" id="cd15481">
    <property type="entry name" value="SRP68-RBD"/>
    <property type="match status" value="1"/>
</dbReference>
<dbReference type="PANTHER" id="PTHR12860:SF0">
    <property type="entry name" value="SIGNAL RECOGNITION PARTICLE SUBUNIT SRP68"/>
    <property type="match status" value="1"/>
</dbReference>
<evidence type="ECO:0000256" key="7">
    <source>
        <dbReference type="ARBA" id="ARBA00023242"/>
    </source>
</evidence>
<protein>
    <recommendedName>
        <fullName evidence="9 10">Signal recognition particle subunit SRP68</fullName>
        <shortName evidence="10">SRP68</shortName>
    </recommendedName>
</protein>
<dbReference type="PIRSF" id="PIRSF038995">
    <property type="entry name" value="SRP68"/>
    <property type="match status" value="1"/>
</dbReference>
<keyword evidence="4 10" id="KW-0963">Cytoplasm</keyword>
<evidence type="ECO:0000313" key="11">
    <source>
        <dbReference type="EMBL" id="KAJ3176405.1"/>
    </source>
</evidence>
<gene>
    <name evidence="11" type="primary">SRP68</name>
    <name evidence="11" type="ORF">HDU87_005274</name>
</gene>
<dbReference type="InterPro" id="IPR026258">
    <property type="entry name" value="SRP68"/>
</dbReference>
<dbReference type="GO" id="GO:0005786">
    <property type="term" value="C:signal recognition particle, endoplasmic reticulum targeting"/>
    <property type="evidence" value="ECO:0007669"/>
    <property type="project" value="UniProtKB-KW"/>
</dbReference>
<name>A0AAD5THS5_9FUNG</name>
<accession>A0AAD5THS5</accession>
<proteinExistence type="inferred from homology"/>
<dbReference type="Proteomes" id="UP001212152">
    <property type="component" value="Unassembled WGS sequence"/>
</dbReference>
<dbReference type="EMBL" id="JADGJQ010000041">
    <property type="protein sequence ID" value="KAJ3176405.1"/>
    <property type="molecule type" value="Genomic_DNA"/>
</dbReference>
<evidence type="ECO:0000256" key="1">
    <source>
        <dbReference type="ARBA" id="ARBA00004496"/>
    </source>
</evidence>
<dbReference type="GO" id="GO:0005047">
    <property type="term" value="F:signal recognition particle binding"/>
    <property type="evidence" value="ECO:0007669"/>
    <property type="project" value="InterPro"/>
</dbReference>
<dbReference type="GO" id="GO:0008312">
    <property type="term" value="F:7S RNA binding"/>
    <property type="evidence" value="ECO:0007669"/>
    <property type="project" value="InterPro"/>
</dbReference>
<comment type="subcellular location">
    <subcellularLocation>
        <location evidence="1 10">Cytoplasm</location>
    </subcellularLocation>
    <subcellularLocation>
        <location evidence="2">Nucleus</location>
        <location evidence="2">Nucleolus</location>
    </subcellularLocation>
</comment>